<gene>
    <name evidence="1" type="ORF">E8E13_007711</name>
</gene>
<comment type="caution">
    <text evidence="1">The sequence shown here is derived from an EMBL/GenBank/DDBJ whole genome shotgun (WGS) entry which is preliminary data.</text>
</comment>
<sequence length="163" mass="19057">MAQMFLITIDGLHPCRFMLFQRERIPPHLDRYAITAEINQFRDDGMIREFQDLESIIHNRCGDLLIVDNMPHPVCLTHSVDFLHRTVRDNYRKELDKLVQDTFNPSISLYNLCLSLLKGARIDAFLDHESLKVIIGLTDELLHYAHKVERNAMNAMFQDSCRS</sequence>
<proteinExistence type="predicted"/>
<name>A0A9P4T8E6_CURKU</name>
<reference evidence="1" key="1">
    <citation type="submission" date="2019-04" db="EMBL/GenBank/DDBJ databases">
        <title>Sequencing of skin fungus with MAO and IRED activity.</title>
        <authorList>
            <person name="Marsaioli A.J."/>
            <person name="Bonatto J.M.C."/>
            <person name="Reis Junior O."/>
        </authorList>
    </citation>
    <scope>NUCLEOTIDE SEQUENCE</scope>
    <source>
        <strain evidence="1">30M1</strain>
    </source>
</reference>
<dbReference type="AlphaFoldDB" id="A0A9P4T8E6"/>
<accession>A0A9P4T8E6</accession>
<evidence type="ECO:0000313" key="2">
    <source>
        <dbReference type="Proteomes" id="UP000801428"/>
    </source>
</evidence>
<evidence type="ECO:0000313" key="1">
    <source>
        <dbReference type="EMBL" id="KAF2998314.1"/>
    </source>
</evidence>
<protein>
    <submittedName>
        <fullName evidence="1">Uncharacterized protein</fullName>
    </submittedName>
</protein>
<organism evidence="1 2">
    <name type="scientific">Curvularia kusanoi</name>
    <name type="common">Cochliobolus kusanoi</name>
    <dbReference type="NCBI Taxonomy" id="90978"/>
    <lineage>
        <taxon>Eukaryota</taxon>
        <taxon>Fungi</taxon>
        <taxon>Dikarya</taxon>
        <taxon>Ascomycota</taxon>
        <taxon>Pezizomycotina</taxon>
        <taxon>Dothideomycetes</taxon>
        <taxon>Pleosporomycetidae</taxon>
        <taxon>Pleosporales</taxon>
        <taxon>Pleosporineae</taxon>
        <taxon>Pleosporaceae</taxon>
        <taxon>Curvularia</taxon>
    </lineage>
</organism>
<dbReference type="Proteomes" id="UP000801428">
    <property type="component" value="Unassembled WGS sequence"/>
</dbReference>
<dbReference type="EMBL" id="SWKU01000020">
    <property type="protein sequence ID" value="KAF2998314.1"/>
    <property type="molecule type" value="Genomic_DNA"/>
</dbReference>
<dbReference type="OrthoDB" id="3781721at2759"/>
<keyword evidence="2" id="KW-1185">Reference proteome</keyword>